<dbReference type="InterPro" id="IPR023214">
    <property type="entry name" value="HAD_sf"/>
</dbReference>
<dbReference type="EMBL" id="CAFBPQ010000032">
    <property type="protein sequence ID" value="CAB5027249.1"/>
    <property type="molecule type" value="Genomic_DNA"/>
</dbReference>
<gene>
    <name evidence="1" type="ORF">UFOPK2683_00350</name>
    <name evidence="2" type="ORF">UFOPK3605_01183</name>
    <name evidence="3" type="ORF">UFOPK3897_01383</name>
    <name evidence="4" type="ORF">UFOPK4121_01046</name>
</gene>
<dbReference type="EMBL" id="CAFBOF010000042">
    <property type="protein sequence ID" value="CAB4985385.1"/>
    <property type="molecule type" value="Genomic_DNA"/>
</dbReference>
<dbReference type="EMBL" id="CAFBMM010000067">
    <property type="protein sequence ID" value="CAB4912107.1"/>
    <property type="molecule type" value="Genomic_DNA"/>
</dbReference>
<evidence type="ECO:0000313" key="4">
    <source>
        <dbReference type="EMBL" id="CAB5027249.1"/>
    </source>
</evidence>
<dbReference type="PANTHER" id="PTHR47829:SF1">
    <property type="entry name" value="HAD FAMILY PHOSPHATASE"/>
    <property type="match status" value="1"/>
</dbReference>
<dbReference type="SUPFAM" id="SSF56784">
    <property type="entry name" value="HAD-like"/>
    <property type="match status" value="1"/>
</dbReference>
<dbReference type="Gene3D" id="3.40.50.1000">
    <property type="entry name" value="HAD superfamily/HAD-like"/>
    <property type="match status" value="1"/>
</dbReference>
<sequence>MIELVIFDYGGVISESLLRDFSDFERRRELPAGSVSRLLFGDRPANAGGGDPVDGAVDPDEISDFHRLETGELDFATYLNQVLAAAPDILGRDLEPADLEAFSGSTGPRIYWPIVHEIWRLRAQGLRLALLTNNVREFHDTWWDSFPVEECFDVVIDSSEVGMRKPDSRIYTLTCEQAGSKPTAAVFLDDNYDNIEAARALGIEVVHVGLDPLVAIAELQEILGRRGTKVKNR</sequence>
<accession>A0A6J7MZT4</accession>
<dbReference type="PRINTS" id="PR00413">
    <property type="entry name" value="HADHALOGNASE"/>
</dbReference>
<protein>
    <submittedName>
        <fullName evidence="3">Unannotated protein</fullName>
    </submittedName>
</protein>
<dbReference type="NCBIfam" id="TIGR01509">
    <property type="entry name" value="HAD-SF-IA-v3"/>
    <property type="match status" value="1"/>
</dbReference>
<dbReference type="AlphaFoldDB" id="A0A6J7MZT4"/>
<dbReference type="SFLD" id="SFLDG01129">
    <property type="entry name" value="C1.5:_HAD__Beta-PGM__Phosphata"/>
    <property type="match status" value="1"/>
</dbReference>
<name>A0A6J7MZT4_9ZZZZ</name>
<dbReference type="InterPro" id="IPR006439">
    <property type="entry name" value="HAD-SF_hydro_IA"/>
</dbReference>
<evidence type="ECO:0000313" key="3">
    <source>
        <dbReference type="EMBL" id="CAB4985385.1"/>
    </source>
</evidence>
<dbReference type="EMBL" id="CAEZYK010000012">
    <property type="protein sequence ID" value="CAB4717200.1"/>
    <property type="molecule type" value="Genomic_DNA"/>
</dbReference>
<dbReference type="PANTHER" id="PTHR47829">
    <property type="entry name" value="HYDROLASE, PUTATIVE (AFU_ORTHOLOGUE AFUA_1G12880)-RELATED"/>
    <property type="match status" value="1"/>
</dbReference>
<dbReference type="Gene3D" id="1.10.150.240">
    <property type="entry name" value="Putative phosphatase, domain 2"/>
    <property type="match status" value="1"/>
</dbReference>
<dbReference type="Pfam" id="PF00702">
    <property type="entry name" value="Hydrolase"/>
    <property type="match status" value="1"/>
</dbReference>
<dbReference type="InterPro" id="IPR023198">
    <property type="entry name" value="PGP-like_dom2"/>
</dbReference>
<evidence type="ECO:0000313" key="2">
    <source>
        <dbReference type="EMBL" id="CAB4912107.1"/>
    </source>
</evidence>
<dbReference type="InterPro" id="IPR052898">
    <property type="entry name" value="ACAD10-like"/>
</dbReference>
<dbReference type="InterPro" id="IPR036412">
    <property type="entry name" value="HAD-like_sf"/>
</dbReference>
<evidence type="ECO:0000313" key="1">
    <source>
        <dbReference type="EMBL" id="CAB4717200.1"/>
    </source>
</evidence>
<reference evidence="3" key="1">
    <citation type="submission" date="2020-05" db="EMBL/GenBank/DDBJ databases">
        <authorList>
            <person name="Chiriac C."/>
            <person name="Salcher M."/>
            <person name="Ghai R."/>
            <person name="Kavagutti S V."/>
        </authorList>
    </citation>
    <scope>NUCLEOTIDE SEQUENCE</scope>
</reference>
<organism evidence="3">
    <name type="scientific">freshwater metagenome</name>
    <dbReference type="NCBI Taxonomy" id="449393"/>
    <lineage>
        <taxon>unclassified sequences</taxon>
        <taxon>metagenomes</taxon>
        <taxon>ecological metagenomes</taxon>
    </lineage>
</organism>
<proteinExistence type="predicted"/>
<dbReference type="SFLD" id="SFLDS00003">
    <property type="entry name" value="Haloacid_Dehalogenase"/>
    <property type="match status" value="1"/>
</dbReference>
<dbReference type="CDD" id="cd02603">
    <property type="entry name" value="HAD_sEH-N_like"/>
    <property type="match status" value="1"/>
</dbReference>